<dbReference type="RefSeq" id="WP_285747203.1">
    <property type="nucleotide sequence ID" value="NZ_CP127162.1"/>
</dbReference>
<evidence type="ECO:0000313" key="8">
    <source>
        <dbReference type="EMBL" id="WIV20349.1"/>
    </source>
</evidence>
<evidence type="ECO:0000256" key="3">
    <source>
        <dbReference type="ARBA" id="ARBA00022692"/>
    </source>
</evidence>
<feature type="transmembrane region" description="Helical" evidence="6">
    <location>
        <begin position="43"/>
        <end position="65"/>
    </location>
</feature>
<keyword evidence="4 6" id="KW-1133">Transmembrane helix</keyword>
<protein>
    <submittedName>
        <fullName evidence="8">RDD family protein</fullName>
    </submittedName>
</protein>
<evidence type="ECO:0000256" key="4">
    <source>
        <dbReference type="ARBA" id="ARBA00022989"/>
    </source>
</evidence>
<evidence type="ECO:0000313" key="9">
    <source>
        <dbReference type="Proteomes" id="UP001236415"/>
    </source>
</evidence>
<evidence type="ECO:0000259" key="7">
    <source>
        <dbReference type="Pfam" id="PF06271"/>
    </source>
</evidence>
<dbReference type="InterPro" id="IPR010432">
    <property type="entry name" value="RDD"/>
</dbReference>
<comment type="subcellular location">
    <subcellularLocation>
        <location evidence="1">Cell membrane</location>
        <topology evidence="1">Multi-pass membrane protein</topology>
    </subcellularLocation>
</comment>
<keyword evidence="2" id="KW-1003">Cell membrane</keyword>
<dbReference type="InterPro" id="IPR051791">
    <property type="entry name" value="Pra-immunoreactive"/>
</dbReference>
<dbReference type="EMBL" id="CP127162">
    <property type="protein sequence ID" value="WIV20349.1"/>
    <property type="molecule type" value="Genomic_DNA"/>
</dbReference>
<reference evidence="8 9" key="1">
    <citation type="submission" date="2023-06" db="EMBL/GenBank/DDBJ databases">
        <title>Paenibacillus polygonum sp. nov., an endophytic bacterium, isolated from Polygonum lapathifolium L. in Nanji Wetland National Nature Reserve, South of Poyang Lake, Jiangxi Province, China.</title>
        <authorList>
            <person name="Yu Z."/>
        </authorList>
    </citation>
    <scope>NUCLEOTIDE SEQUENCE [LARGE SCALE GENOMIC DNA]</scope>
    <source>
        <strain evidence="8 9">C31</strain>
    </source>
</reference>
<sequence>MSVAAGKPAGFWRRLGAYFLDSFVIGILMNTFIGLVGETATEVLLMLYFLLLPVYWNGFTVGKYLCGIQIRRVLDKSPPTVKNMLLRFFVGSFVYAVSLGIVQIVSGYFVITREDKRSIHDLIAGTEVVRR</sequence>
<name>A0ABY8X8Q1_9BACL</name>
<evidence type="ECO:0000256" key="2">
    <source>
        <dbReference type="ARBA" id="ARBA00022475"/>
    </source>
</evidence>
<evidence type="ECO:0000256" key="1">
    <source>
        <dbReference type="ARBA" id="ARBA00004651"/>
    </source>
</evidence>
<feature type="transmembrane region" description="Helical" evidence="6">
    <location>
        <begin position="85"/>
        <end position="111"/>
    </location>
</feature>
<evidence type="ECO:0000256" key="5">
    <source>
        <dbReference type="ARBA" id="ARBA00023136"/>
    </source>
</evidence>
<dbReference type="PANTHER" id="PTHR36115">
    <property type="entry name" value="PROLINE-RICH ANTIGEN HOMOLOG-RELATED"/>
    <property type="match status" value="1"/>
</dbReference>
<dbReference type="PANTHER" id="PTHR36115:SF9">
    <property type="entry name" value="LMO1584 PROTEIN"/>
    <property type="match status" value="1"/>
</dbReference>
<gene>
    <name evidence="8" type="ORF">QPK24_06550</name>
</gene>
<organism evidence="8 9">
    <name type="scientific">Paenibacillus polygoni</name>
    <dbReference type="NCBI Taxonomy" id="3050112"/>
    <lineage>
        <taxon>Bacteria</taxon>
        <taxon>Bacillati</taxon>
        <taxon>Bacillota</taxon>
        <taxon>Bacilli</taxon>
        <taxon>Bacillales</taxon>
        <taxon>Paenibacillaceae</taxon>
        <taxon>Paenibacillus</taxon>
    </lineage>
</organism>
<keyword evidence="9" id="KW-1185">Reference proteome</keyword>
<feature type="transmembrane region" description="Helical" evidence="6">
    <location>
        <begin position="15"/>
        <end position="37"/>
    </location>
</feature>
<accession>A0ABY8X8Q1</accession>
<dbReference type="Pfam" id="PF06271">
    <property type="entry name" value="RDD"/>
    <property type="match status" value="1"/>
</dbReference>
<feature type="domain" description="RDD" evidence="7">
    <location>
        <begin position="8"/>
        <end position="125"/>
    </location>
</feature>
<keyword evidence="3 6" id="KW-0812">Transmembrane</keyword>
<keyword evidence="5 6" id="KW-0472">Membrane</keyword>
<dbReference type="Proteomes" id="UP001236415">
    <property type="component" value="Chromosome"/>
</dbReference>
<proteinExistence type="predicted"/>
<evidence type="ECO:0000256" key="6">
    <source>
        <dbReference type="SAM" id="Phobius"/>
    </source>
</evidence>